<evidence type="ECO:0000256" key="1">
    <source>
        <dbReference type="SAM" id="MobiDB-lite"/>
    </source>
</evidence>
<sequence length="1085" mass="109452">MPQLTSHQIEQLVILATGSGASAATLAALAPFQDTAIFAAADRLLAGQAASQGANRTFQQFASNGFGVALTDAQAASLLKTLADAGVTSWGGIAQLLVQKQGGVFDVLDLRADAALGFNAALDAAGKGALFNADVATAMATQLKAITSASTANAATSGLASLVTQLVATGTVGAPAPAPAPSPAPAPAPTPAPPPPAPAPTPELDTTPPVITVASSKAMLQAGEAATITFTMSENVGNTFDASDITVTGGTLGALTRSGLQYTATFTAGAVTQLNAGAQIKVNTAGFNDAEGNTGVTANGAPAVLKIATAFNPVLFVGNSATFGRIDPVMGYDAYNATTNPGGVKDLTSPERGGTFANLTGTNLYEPHPWGGVPGLVDRFADQVGLSYDVSISARNAATLGGHYQNSGQGNWDLRGNIAGGKWDIVVLQDQTDEPLPQGKGSITFAAGSSTASLIVTPRGDSDNEYDETLGLTLSASSGYRVGTSSAITGTILNDDPNPPTTNPALPTVTLVANPGSVAEDGTANLVYTFTRTGSTASDLTVTFTAFRDGATSPSVSTTIASTQDIELYNTTTGALSTTGGSSTSPYRFTSGGGFASSSNTGVNTTTGAISFTSNTGSIVIKAGQASASITVDPHVDTTVENDESIKLTLTGTSYNIGTPGTVTATIINDDFPAGTDTSLPNVTLALSTAPSVYENSGQSLVYTFTRSGSTTAPLTVNFTEQGTATYFASSPTQSDFSLSTSGATASSLVTTGGANADIANFEKFAKLIASYIHVGAADTTTIAGTTIPANTNADASTDIYLYATWARPDMIVGNYDMVTDKVAQPNGAWGGTGAVTKTTTQGSGYYLRLEDMSTDLTNAYTALANANADFKGVAAVSTAFMNAVQQGVSIRDPYTETASGGKINLWFDDNLHASKYGSYLAGLTLFQTLTGMDSQVLGAADAVAKDLGIDAATAVALQKVASATAGFDATLKWNAPGKVADLGGTNASATLATAGAFSFVDPAVAQHTVTVKAAAGALGTLTAAVRSDGNMGQVNWVYKVNNSVVDPLLGAGVQRVESFDVSLSDGAGHTVTNTVLVTLVGSAS</sequence>
<reference evidence="3" key="1">
    <citation type="submission" date="2020-08" db="EMBL/GenBank/DDBJ databases">
        <title>Ramlibacter sp. GTP1 16S ribosomal RNA gene genome sequencing and assembly.</title>
        <authorList>
            <person name="Kang M."/>
        </authorList>
    </citation>
    <scope>NUCLEOTIDE SEQUENCE</scope>
    <source>
        <strain evidence="3">GTP1</strain>
    </source>
</reference>
<dbReference type="NCBIfam" id="TIGR01965">
    <property type="entry name" value="VCBS_repeat"/>
    <property type="match status" value="1"/>
</dbReference>
<accession>A0A923S254</accession>
<evidence type="ECO:0000313" key="4">
    <source>
        <dbReference type="Proteomes" id="UP000596827"/>
    </source>
</evidence>
<dbReference type="InterPro" id="IPR010221">
    <property type="entry name" value="VCBS_dom"/>
</dbReference>
<dbReference type="InterPro" id="IPR036514">
    <property type="entry name" value="SGNH_hydro_sf"/>
</dbReference>
<dbReference type="RefSeq" id="WP_187081433.1">
    <property type="nucleotide sequence ID" value="NZ_JACORU010000003.1"/>
</dbReference>
<gene>
    <name evidence="3" type="ORF">H8R02_10970</name>
</gene>
<dbReference type="AlphaFoldDB" id="A0A923S254"/>
<proteinExistence type="predicted"/>
<evidence type="ECO:0000313" key="3">
    <source>
        <dbReference type="EMBL" id="MBC5764976.1"/>
    </source>
</evidence>
<protein>
    <recommendedName>
        <fullName evidence="2">Bacterial Ig-like domain-containing protein</fullName>
    </recommendedName>
</protein>
<dbReference type="Proteomes" id="UP000596827">
    <property type="component" value="Unassembled WGS sequence"/>
</dbReference>
<dbReference type="InterPro" id="IPR044048">
    <property type="entry name" value="Big_12"/>
</dbReference>
<dbReference type="SUPFAM" id="SSF141072">
    <property type="entry name" value="CalX-like"/>
    <property type="match status" value="2"/>
</dbReference>
<feature type="domain" description="Bacterial Ig-like" evidence="2">
    <location>
        <begin position="205"/>
        <end position="298"/>
    </location>
</feature>
<dbReference type="GO" id="GO:0016788">
    <property type="term" value="F:hydrolase activity, acting on ester bonds"/>
    <property type="evidence" value="ECO:0007669"/>
    <property type="project" value="UniProtKB-ARBA"/>
</dbReference>
<feature type="compositionally biased region" description="Pro residues" evidence="1">
    <location>
        <begin position="176"/>
        <end position="201"/>
    </location>
</feature>
<dbReference type="Gene3D" id="2.60.40.2030">
    <property type="match status" value="2"/>
</dbReference>
<dbReference type="InterPro" id="IPR038081">
    <property type="entry name" value="CalX-like_sf"/>
</dbReference>
<organism evidence="3 4">
    <name type="scientific">Ramlibacter albus</name>
    <dbReference type="NCBI Taxonomy" id="2079448"/>
    <lineage>
        <taxon>Bacteria</taxon>
        <taxon>Pseudomonadati</taxon>
        <taxon>Pseudomonadota</taxon>
        <taxon>Betaproteobacteria</taxon>
        <taxon>Burkholderiales</taxon>
        <taxon>Comamonadaceae</taxon>
        <taxon>Ramlibacter</taxon>
    </lineage>
</organism>
<dbReference type="Pfam" id="PF19078">
    <property type="entry name" value="Big_12"/>
    <property type="match status" value="1"/>
</dbReference>
<evidence type="ECO:0000259" key="2">
    <source>
        <dbReference type="Pfam" id="PF19078"/>
    </source>
</evidence>
<feature type="region of interest" description="Disordered" evidence="1">
    <location>
        <begin position="174"/>
        <end position="208"/>
    </location>
</feature>
<keyword evidence="4" id="KW-1185">Reference proteome</keyword>
<name>A0A923S254_9BURK</name>
<dbReference type="EMBL" id="JACORU010000003">
    <property type="protein sequence ID" value="MBC5764976.1"/>
    <property type="molecule type" value="Genomic_DNA"/>
</dbReference>
<dbReference type="Gene3D" id="3.40.50.1110">
    <property type="entry name" value="SGNH hydrolase"/>
    <property type="match status" value="1"/>
</dbReference>
<comment type="caution">
    <text evidence="3">The sequence shown here is derived from an EMBL/GenBank/DDBJ whole genome shotgun (WGS) entry which is preliminary data.</text>
</comment>